<dbReference type="OrthoDB" id="9816036at2"/>
<keyword evidence="3" id="KW-1185">Reference proteome</keyword>
<evidence type="ECO:0000313" key="2">
    <source>
        <dbReference type="EMBL" id="SDK53243.1"/>
    </source>
</evidence>
<proteinExistence type="predicted"/>
<dbReference type="EMBL" id="FNFX01000003">
    <property type="protein sequence ID" value="SDK53243.1"/>
    <property type="molecule type" value="Genomic_DNA"/>
</dbReference>
<dbReference type="InterPro" id="IPR014966">
    <property type="entry name" value="FRG-dom"/>
</dbReference>
<gene>
    <name evidence="2" type="ORF">SAMN05192566_1550</name>
</gene>
<accession>A0A1G9CNG9</accession>
<feature type="domain" description="FRG" evidence="1">
    <location>
        <begin position="22"/>
        <end position="137"/>
    </location>
</feature>
<dbReference type="SMART" id="SM00901">
    <property type="entry name" value="FRG"/>
    <property type="match status" value="1"/>
</dbReference>
<sequence length="294" mass="33720">MSPKIVKCTCAFDFFQKVEKMSQRNWIYRGHSKYNVDPGHVDDWKLQSSLHRFLKDHRGNILKTSSWYPREKALLNRFSGSAHIHLAHIPAKTDRLQWLALMQHYGSPTRLLDFTFNPAAALFFAIREAKPNSGPFSIHSLHLDTVRQCSREARGKLKKYKGKTVPLNPSLDEYGIGAKASEIDFVGFIDGSLLNPRQEAQDGLFMVPSKIDLDVEEWLSENLPTTNKLLVYKSPWVEFVFENKNDDYYKIVKQLVIVGMTAKKLFPGLEGISEATKFAWLDVAKNLEPYELNN</sequence>
<reference evidence="3" key="1">
    <citation type="submission" date="2016-10" db="EMBL/GenBank/DDBJ databases">
        <authorList>
            <person name="Varghese N."/>
            <person name="Submissions S."/>
        </authorList>
    </citation>
    <scope>NUCLEOTIDE SEQUENCE [LARGE SCALE GENOMIC DNA]</scope>
    <source>
        <strain evidence="3">CBMB127</strain>
    </source>
</reference>
<evidence type="ECO:0000313" key="3">
    <source>
        <dbReference type="Proteomes" id="UP000198629"/>
    </source>
</evidence>
<dbReference type="Pfam" id="PF08867">
    <property type="entry name" value="FRG"/>
    <property type="match status" value="1"/>
</dbReference>
<dbReference type="AlphaFoldDB" id="A0A1G9CNG9"/>
<name>A0A1G9CNG9_9PROT</name>
<dbReference type="Proteomes" id="UP000198629">
    <property type="component" value="Unassembled WGS sequence"/>
</dbReference>
<dbReference type="STRING" id="492660.SAMN05192566_1550"/>
<evidence type="ECO:0000259" key="1">
    <source>
        <dbReference type="SMART" id="SM00901"/>
    </source>
</evidence>
<protein>
    <submittedName>
        <fullName evidence="2">FRG domain-containing protein</fullName>
    </submittedName>
</protein>
<organism evidence="2 3">
    <name type="scientific">Methylophilus rhizosphaerae</name>
    <dbReference type="NCBI Taxonomy" id="492660"/>
    <lineage>
        <taxon>Bacteria</taxon>
        <taxon>Pseudomonadati</taxon>
        <taxon>Pseudomonadota</taxon>
        <taxon>Betaproteobacteria</taxon>
        <taxon>Nitrosomonadales</taxon>
        <taxon>Methylophilaceae</taxon>
        <taxon>Methylophilus</taxon>
    </lineage>
</organism>
<dbReference type="RefSeq" id="WP_143001359.1">
    <property type="nucleotide sequence ID" value="NZ_FNFX01000003.1"/>
</dbReference>